<dbReference type="InterPro" id="IPR030678">
    <property type="entry name" value="Peptide/Ni-bd"/>
</dbReference>
<dbReference type="Proteomes" id="UP000237889">
    <property type="component" value="Chromosome"/>
</dbReference>
<gene>
    <name evidence="5" type="ORF">C6569_18690</name>
</gene>
<organism evidence="5 6">
    <name type="scientific">Phreatobacter cathodiphilus</name>
    <dbReference type="NCBI Taxonomy" id="1868589"/>
    <lineage>
        <taxon>Bacteria</taxon>
        <taxon>Pseudomonadati</taxon>
        <taxon>Pseudomonadota</taxon>
        <taxon>Alphaproteobacteria</taxon>
        <taxon>Hyphomicrobiales</taxon>
        <taxon>Phreatobacteraceae</taxon>
        <taxon>Phreatobacter</taxon>
    </lineage>
</organism>
<dbReference type="Gene3D" id="3.10.105.10">
    <property type="entry name" value="Dipeptide-binding Protein, Domain 3"/>
    <property type="match status" value="1"/>
</dbReference>
<dbReference type="Pfam" id="PF00496">
    <property type="entry name" value="SBP_bac_5"/>
    <property type="match status" value="1"/>
</dbReference>
<evidence type="ECO:0000313" key="6">
    <source>
        <dbReference type="Proteomes" id="UP000237889"/>
    </source>
</evidence>
<keyword evidence="3" id="KW-0732">Signal</keyword>
<dbReference type="InterPro" id="IPR006311">
    <property type="entry name" value="TAT_signal"/>
</dbReference>
<sequence length="619" mass="69587">MPRLTRRSVLTLAAAGAGAGLLGRRALAQAAGESHGISYFGDLKYPAGFPHFDYVNPQAPKGGTFIHTASTWSYNQNPTTFNTLNTLVLRGDAPPGLDDIFSSLMAGGGDEPDAMYGFAAEKVAISEDGLTYRFTLRDIARFHDGTPITAEDVAWSILTLKEKGHPLLRVVLRDIAGATAENAKVVAVTFAKGRSRSLPLTVAGLPILSKAWYANRDFEASTMDVPLGSAAYKVGRFEAGRFIEYERVRNWWGEKLPVSVGQNNFDVIRVEFFRDRDVAFEAFKSRTYTFREEFTSRAWATQYDFPAARDGRVVRREVPDETPSGAQGWFINTRREKFASPKLREALGLAFDFEWTNKNVMFDSYKRTHSFFQNSPMMAVGKPSAEELAILEPFRGKVPDEVFDEPYVPPVSNASGQDRNLLRRATQLLREAGFTLKDNRLLDPAGKPMTVEFLDYDNSLERHTQPFVANLRRLGIEATIRRVDSAQYQSRLKDYDFDLTIRRYSLSLTPGESLRTFFGSESGKQPGSQNLAGIADPVVDALIQKILAVNTRPELTTLCLCLDRVLRAGRYWVPNWYKASHWIAYWDQFGFPERKPKYARGVPATWWFDPAKAAKLERT</sequence>
<evidence type="ECO:0000256" key="2">
    <source>
        <dbReference type="ARBA" id="ARBA00005695"/>
    </source>
</evidence>
<dbReference type="GO" id="GO:0043190">
    <property type="term" value="C:ATP-binding cassette (ABC) transporter complex"/>
    <property type="evidence" value="ECO:0007669"/>
    <property type="project" value="InterPro"/>
</dbReference>
<dbReference type="KEGG" id="phr:C6569_18690"/>
<dbReference type="GO" id="GO:0030288">
    <property type="term" value="C:outer membrane-bounded periplasmic space"/>
    <property type="evidence" value="ECO:0007669"/>
    <property type="project" value="TreeGrafter"/>
</dbReference>
<dbReference type="GO" id="GO:1904680">
    <property type="term" value="F:peptide transmembrane transporter activity"/>
    <property type="evidence" value="ECO:0007669"/>
    <property type="project" value="TreeGrafter"/>
</dbReference>
<proteinExistence type="inferred from homology"/>
<dbReference type="EMBL" id="CP027668">
    <property type="protein sequence ID" value="AVO46921.1"/>
    <property type="molecule type" value="Genomic_DNA"/>
</dbReference>
<dbReference type="CDD" id="cd08497">
    <property type="entry name" value="MbnE-like"/>
    <property type="match status" value="1"/>
</dbReference>
<comment type="similarity">
    <text evidence="2">Belongs to the bacterial solute-binding protein 5 family.</text>
</comment>
<dbReference type="InterPro" id="IPR039424">
    <property type="entry name" value="SBP_5"/>
</dbReference>
<dbReference type="InterPro" id="IPR000914">
    <property type="entry name" value="SBP_5_dom"/>
</dbReference>
<dbReference type="OrthoDB" id="9803988at2"/>
<evidence type="ECO:0000256" key="1">
    <source>
        <dbReference type="ARBA" id="ARBA00004418"/>
    </source>
</evidence>
<dbReference type="PANTHER" id="PTHR30290">
    <property type="entry name" value="PERIPLASMIC BINDING COMPONENT OF ABC TRANSPORTER"/>
    <property type="match status" value="1"/>
</dbReference>
<dbReference type="Gene3D" id="3.40.190.10">
    <property type="entry name" value="Periplasmic binding protein-like II"/>
    <property type="match status" value="1"/>
</dbReference>
<reference evidence="5 6" key="1">
    <citation type="submission" date="2018-03" db="EMBL/GenBank/DDBJ databases">
        <title>Genome sequencing of Phreatobacter sp.</title>
        <authorList>
            <person name="Kim S.-J."/>
            <person name="Heo J."/>
            <person name="Kwon S.-W."/>
        </authorList>
    </citation>
    <scope>NUCLEOTIDE SEQUENCE [LARGE SCALE GENOMIC DNA]</scope>
    <source>
        <strain evidence="5 6">S-12</strain>
    </source>
</reference>
<dbReference type="PROSITE" id="PS51318">
    <property type="entry name" value="TAT"/>
    <property type="match status" value="1"/>
</dbReference>
<comment type="subcellular location">
    <subcellularLocation>
        <location evidence="1">Periplasm</location>
    </subcellularLocation>
</comment>
<protein>
    <recommendedName>
        <fullName evidence="4">Solute-binding protein family 5 domain-containing protein</fullName>
    </recommendedName>
</protein>
<dbReference type="GO" id="GO:0042884">
    <property type="term" value="P:microcin transport"/>
    <property type="evidence" value="ECO:0007669"/>
    <property type="project" value="TreeGrafter"/>
</dbReference>
<dbReference type="PIRSF" id="PIRSF002741">
    <property type="entry name" value="MppA"/>
    <property type="match status" value="1"/>
</dbReference>
<dbReference type="GO" id="GO:0015833">
    <property type="term" value="P:peptide transport"/>
    <property type="evidence" value="ECO:0007669"/>
    <property type="project" value="TreeGrafter"/>
</dbReference>
<dbReference type="RefSeq" id="WP_106750291.1">
    <property type="nucleotide sequence ID" value="NZ_CP027668.1"/>
</dbReference>
<keyword evidence="6" id="KW-1185">Reference proteome</keyword>
<dbReference type="PANTHER" id="PTHR30290:SF64">
    <property type="entry name" value="ABC TRANSPORTER PERIPLASMIC BINDING PROTEIN"/>
    <property type="match status" value="1"/>
</dbReference>
<accession>A0A2S0NG63</accession>
<feature type="domain" description="Solute-binding protein family 5" evidence="4">
    <location>
        <begin position="119"/>
        <end position="522"/>
    </location>
</feature>
<evidence type="ECO:0000259" key="4">
    <source>
        <dbReference type="Pfam" id="PF00496"/>
    </source>
</evidence>
<evidence type="ECO:0000256" key="3">
    <source>
        <dbReference type="ARBA" id="ARBA00022729"/>
    </source>
</evidence>
<dbReference type="SUPFAM" id="SSF53850">
    <property type="entry name" value="Periplasmic binding protein-like II"/>
    <property type="match status" value="1"/>
</dbReference>
<dbReference type="AlphaFoldDB" id="A0A2S0NG63"/>
<evidence type="ECO:0000313" key="5">
    <source>
        <dbReference type="EMBL" id="AVO46921.1"/>
    </source>
</evidence>
<name>A0A2S0NG63_9HYPH</name>